<dbReference type="InterPro" id="IPR013561">
    <property type="entry name" value="FilR1_middle_dom"/>
</dbReference>
<sequence length="260" mass="29474">MQGDSVYDFVISSSVRVDILQQLATTPQPTDGLIDQLDAGTSTVYTALADLERQGVVFDGDAGWRLTGQGRLVVDLIERRKSTVRTIKHDRDYWETHRTDHLPREFRRRLPELGEYEIVRSEPPDVRAHARVVIDLLEQAESCRTAMPIHVPEYRNAFPDHPDSRLLFSPSVIDKVQADTGTGTRDGIRQIDAAQCRVRDVQFGFTVSDSYLMLALRPMTQSPVASMLLAETDSAIRWASELYESLWQDAEPLDSYLNRV</sequence>
<evidence type="ECO:0000313" key="4">
    <source>
        <dbReference type="Proteomes" id="UP000705823"/>
    </source>
</evidence>
<comment type="caution">
    <text evidence="3">The sequence shown here is derived from an EMBL/GenBank/DDBJ whole genome shotgun (WGS) entry which is preliminary data.</text>
</comment>
<dbReference type="Pfam" id="PF25213">
    <property type="entry name" value="HVO_A0261_N"/>
    <property type="match status" value="1"/>
</dbReference>
<proteinExistence type="predicted"/>
<gene>
    <name evidence="3" type="ORF">EGH24_05020</name>
</gene>
<keyword evidence="4" id="KW-1185">Reference proteome</keyword>
<accession>A0A8J8TD36</accession>
<evidence type="ECO:0000313" key="3">
    <source>
        <dbReference type="EMBL" id="TQQ82804.1"/>
    </source>
</evidence>
<dbReference type="InterPro" id="IPR057527">
    <property type="entry name" value="HVO_A0261-like_N"/>
</dbReference>
<dbReference type="Proteomes" id="UP000705823">
    <property type="component" value="Unassembled WGS sequence"/>
</dbReference>
<feature type="domain" description="HVO-A0261-like N-terminal" evidence="2">
    <location>
        <begin position="8"/>
        <end position="86"/>
    </location>
</feature>
<dbReference type="Pfam" id="PF08350">
    <property type="entry name" value="FilR1_middle"/>
    <property type="match status" value="1"/>
</dbReference>
<dbReference type="EMBL" id="RKLU01000002">
    <property type="protein sequence ID" value="TQQ82804.1"/>
    <property type="molecule type" value="Genomic_DNA"/>
</dbReference>
<evidence type="ECO:0000259" key="1">
    <source>
        <dbReference type="Pfam" id="PF08350"/>
    </source>
</evidence>
<evidence type="ECO:0000259" key="2">
    <source>
        <dbReference type="Pfam" id="PF25213"/>
    </source>
</evidence>
<dbReference type="InterPro" id="IPR036390">
    <property type="entry name" value="WH_DNA-bd_sf"/>
</dbReference>
<protein>
    <submittedName>
        <fullName evidence="3">DUF1724 domain-containing protein</fullName>
    </submittedName>
</protein>
<reference evidence="3" key="1">
    <citation type="submission" date="2019-02" db="EMBL/GenBank/DDBJ databases">
        <title>Halonotius sp. a new haloarchaeum isolated from saline soil.</title>
        <authorList>
            <person name="Duran-Viseras A."/>
            <person name="Sanchez-Porro C."/>
            <person name="Ventosa A."/>
        </authorList>
    </citation>
    <scope>NUCLEOTIDE SEQUENCE</scope>
    <source>
        <strain evidence="3">F15B</strain>
    </source>
</reference>
<organism evidence="3 4">
    <name type="scientific">Halonotius terrestris</name>
    <dbReference type="NCBI Taxonomy" id="2487750"/>
    <lineage>
        <taxon>Archaea</taxon>
        <taxon>Methanobacteriati</taxon>
        <taxon>Methanobacteriota</taxon>
        <taxon>Stenosarchaea group</taxon>
        <taxon>Halobacteria</taxon>
        <taxon>Halobacteriales</taxon>
        <taxon>Haloferacaceae</taxon>
        <taxon>Halonotius</taxon>
    </lineage>
</organism>
<dbReference type="SUPFAM" id="SSF46785">
    <property type="entry name" value="Winged helix' DNA-binding domain"/>
    <property type="match status" value="1"/>
</dbReference>
<feature type="domain" description="Methanogenesis regulatory protein FilR1 middle" evidence="1">
    <location>
        <begin position="131"/>
        <end position="248"/>
    </location>
</feature>
<name>A0A8J8TD36_9EURY</name>
<dbReference type="AlphaFoldDB" id="A0A8J8TD36"/>